<evidence type="ECO:0000256" key="1">
    <source>
        <dbReference type="ARBA" id="ARBA00004123"/>
    </source>
</evidence>
<name>A0A6A6T1V6_9PLEO</name>
<reference evidence="4" key="1">
    <citation type="journal article" date="2020" name="Stud. Mycol.">
        <title>101 Dothideomycetes genomes: a test case for predicting lifestyles and emergence of pathogens.</title>
        <authorList>
            <person name="Haridas S."/>
            <person name="Albert R."/>
            <person name="Binder M."/>
            <person name="Bloem J."/>
            <person name="Labutti K."/>
            <person name="Salamov A."/>
            <person name="Andreopoulos B."/>
            <person name="Baker S."/>
            <person name="Barry K."/>
            <person name="Bills G."/>
            <person name="Bluhm B."/>
            <person name="Cannon C."/>
            <person name="Castanera R."/>
            <person name="Culley D."/>
            <person name="Daum C."/>
            <person name="Ezra D."/>
            <person name="Gonzalez J."/>
            <person name="Henrissat B."/>
            <person name="Kuo A."/>
            <person name="Liang C."/>
            <person name="Lipzen A."/>
            <person name="Lutzoni F."/>
            <person name="Magnuson J."/>
            <person name="Mondo S."/>
            <person name="Nolan M."/>
            <person name="Ohm R."/>
            <person name="Pangilinan J."/>
            <person name="Park H.-J."/>
            <person name="Ramirez L."/>
            <person name="Alfaro M."/>
            <person name="Sun H."/>
            <person name="Tritt A."/>
            <person name="Yoshinaga Y."/>
            <person name="Zwiers L.-H."/>
            <person name="Turgeon B."/>
            <person name="Goodwin S."/>
            <person name="Spatafora J."/>
            <person name="Crous P."/>
            <person name="Grigoriev I."/>
        </authorList>
    </citation>
    <scope>NUCLEOTIDE SEQUENCE</scope>
    <source>
        <strain evidence="4">CBS 122681</strain>
    </source>
</reference>
<feature type="compositionally biased region" description="Polar residues" evidence="3">
    <location>
        <begin position="94"/>
        <end position="103"/>
    </location>
</feature>
<dbReference type="InterPro" id="IPR001138">
    <property type="entry name" value="Zn2Cys6_DnaBD"/>
</dbReference>
<evidence type="ECO:0000313" key="5">
    <source>
        <dbReference type="Proteomes" id="UP000799324"/>
    </source>
</evidence>
<proteinExistence type="predicted"/>
<evidence type="ECO:0000256" key="2">
    <source>
        <dbReference type="ARBA" id="ARBA00023242"/>
    </source>
</evidence>
<dbReference type="AlphaFoldDB" id="A0A6A6T1V6"/>
<dbReference type="CDD" id="cd00067">
    <property type="entry name" value="GAL4"/>
    <property type="match status" value="1"/>
</dbReference>
<dbReference type="SUPFAM" id="SSF57701">
    <property type="entry name" value="Zn2/Cys6 DNA-binding domain"/>
    <property type="match status" value="1"/>
</dbReference>
<keyword evidence="2" id="KW-0539">Nucleus</keyword>
<dbReference type="GO" id="GO:0045944">
    <property type="term" value="P:positive regulation of transcription by RNA polymerase II"/>
    <property type="evidence" value="ECO:0007669"/>
    <property type="project" value="TreeGrafter"/>
</dbReference>
<organism evidence="4 5">
    <name type="scientific">Lophiostoma macrostomum CBS 122681</name>
    <dbReference type="NCBI Taxonomy" id="1314788"/>
    <lineage>
        <taxon>Eukaryota</taxon>
        <taxon>Fungi</taxon>
        <taxon>Dikarya</taxon>
        <taxon>Ascomycota</taxon>
        <taxon>Pezizomycotina</taxon>
        <taxon>Dothideomycetes</taxon>
        <taxon>Pleosporomycetidae</taxon>
        <taxon>Pleosporales</taxon>
        <taxon>Lophiostomataceae</taxon>
        <taxon>Lophiostoma</taxon>
    </lineage>
</organism>
<evidence type="ECO:0008006" key="6">
    <source>
        <dbReference type="Google" id="ProtNLM"/>
    </source>
</evidence>
<dbReference type="Proteomes" id="UP000799324">
    <property type="component" value="Unassembled WGS sequence"/>
</dbReference>
<sequence>MDAKGNSQFRGACSACFASKRKCDRKFPSYSQCGKHRLTCEPRIFKHWKAWSEPRKKTSNSKPRRPARLNQAATHSPPPPPPSPMVSPEGLVQESMQATTHSHPSLIPTDSPERAVQEPNRGAESSEDNQTSPELRITCPPEEFANSLAVDCDSSLPADFLDIPVEPLGAGGGYVNDFQFLGHIFDEVCDSGWPGTPAQSQHPSPSVRELETTATEPRGFERSRIADDLFDALDHAQEDFSSSQDVSEPLLAAIPLPDPTSSFPTAHQMPPELLMSVDKGFLWHHFLNRTALDIFCYDYDHPSTPSIDENIFRSQVPSLAYCNKALLAACLALSGVHYDHRQGVCRFTSLVSDLVIDANGEIEKQFREGQTNSTENLIALCFATQILCTCFAKSTDKQSWDKPVAQSRLLVSLIIERHRDAMKFDTPVAVGAIKGYRYLEVISGLSFGNLQESSDSSLQHALEECRKSKVEWQSTPEPVGLPDLVVDPLLAFSPRLVPPLRKLGLLVKAQARLHYESEAAAYLDGVSAEVDPLEEDMLLAYELDGTQSSCGSRDAQDLLHCNISFHAACHLIFYSRLRDLPASAPIVRRKVKDIVEATAKIPISSRTSNALAFPLFTAGCEAIDSDDRLVLIARLSTLEGLCFSDILRMKAILRNVWDIRDLSPGSHWTIWVNQVANLYGDCLLF</sequence>
<dbReference type="OrthoDB" id="3798386at2759"/>
<feature type="region of interest" description="Disordered" evidence="3">
    <location>
        <begin position="51"/>
        <end position="136"/>
    </location>
</feature>
<dbReference type="PANTHER" id="PTHR37534:SF43">
    <property type="entry name" value="FINGER DOMAIN PROTEIN, PUTATIVE (AFU_ORTHOLOGUE AFUA_1G01850)-RELATED"/>
    <property type="match status" value="1"/>
</dbReference>
<accession>A0A6A6T1V6</accession>
<protein>
    <recommendedName>
        <fullName evidence="6">Zn(2)-C6 fungal-type domain-containing protein</fullName>
    </recommendedName>
</protein>
<evidence type="ECO:0000313" key="4">
    <source>
        <dbReference type="EMBL" id="KAF2653866.1"/>
    </source>
</evidence>
<gene>
    <name evidence="4" type="ORF">K491DRAFT_759425</name>
</gene>
<dbReference type="EMBL" id="MU004374">
    <property type="protein sequence ID" value="KAF2653866.1"/>
    <property type="molecule type" value="Genomic_DNA"/>
</dbReference>
<dbReference type="Pfam" id="PF11951">
    <property type="entry name" value="Fungal_trans_2"/>
    <property type="match status" value="1"/>
</dbReference>
<feature type="compositionally biased region" description="Basic residues" evidence="3">
    <location>
        <begin position="57"/>
        <end position="67"/>
    </location>
</feature>
<dbReference type="InterPro" id="IPR021858">
    <property type="entry name" value="Fun_TF"/>
</dbReference>
<evidence type="ECO:0000256" key="3">
    <source>
        <dbReference type="SAM" id="MobiDB-lite"/>
    </source>
</evidence>
<dbReference type="GO" id="GO:0008270">
    <property type="term" value="F:zinc ion binding"/>
    <property type="evidence" value="ECO:0007669"/>
    <property type="project" value="InterPro"/>
</dbReference>
<comment type="subcellular location">
    <subcellularLocation>
        <location evidence="1">Nucleus</location>
    </subcellularLocation>
</comment>
<dbReference type="GO" id="GO:0000981">
    <property type="term" value="F:DNA-binding transcription factor activity, RNA polymerase II-specific"/>
    <property type="evidence" value="ECO:0007669"/>
    <property type="project" value="InterPro"/>
</dbReference>
<dbReference type="GO" id="GO:0005634">
    <property type="term" value="C:nucleus"/>
    <property type="evidence" value="ECO:0007669"/>
    <property type="project" value="UniProtKB-SubCell"/>
</dbReference>
<feature type="compositionally biased region" description="Pro residues" evidence="3">
    <location>
        <begin position="76"/>
        <end position="85"/>
    </location>
</feature>
<dbReference type="PANTHER" id="PTHR37534">
    <property type="entry name" value="TRANSCRIPTIONAL ACTIVATOR PROTEIN UGA3"/>
    <property type="match status" value="1"/>
</dbReference>
<dbReference type="InterPro" id="IPR036864">
    <property type="entry name" value="Zn2-C6_fun-type_DNA-bd_sf"/>
</dbReference>
<dbReference type="GO" id="GO:0000976">
    <property type="term" value="F:transcription cis-regulatory region binding"/>
    <property type="evidence" value="ECO:0007669"/>
    <property type="project" value="TreeGrafter"/>
</dbReference>
<keyword evidence="5" id="KW-1185">Reference proteome</keyword>
<feature type="region of interest" description="Disordered" evidence="3">
    <location>
        <begin position="194"/>
        <end position="219"/>
    </location>
</feature>